<comment type="subcellular location">
    <subcellularLocation>
        <location evidence="1">Cytoplasm</location>
    </subcellularLocation>
</comment>
<evidence type="ECO:0000256" key="6">
    <source>
        <dbReference type="ARBA" id="ARBA00022683"/>
    </source>
</evidence>
<evidence type="ECO:0000313" key="9">
    <source>
        <dbReference type="EMBL" id="SER16015.1"/>
    </source>
</evidence>
<dbReference type="Proteomes" id="UP000198556">
    <property type="component" value="Unassembled WGS sequence"/>
</dbReference>
<dbReference type="InterPro" id="IPR033887">
    <property type="entry name" value="PTS_IIA_man"/>
</dbReference>
<reference evidence="9 10" key="1">
    <citation type="submission" date="2016-10" db="EMBL/GenBank/DDBJ databases">
        <authorList>
            <person name="de Groot N.N."/>
        </authorList>
    </citation>
    <scope>NUCLEOTIDE SEQUENCE [LARGE SCALE GENOMIC DNA]</scope>
    <source>
        <strain evidence="9 10">DSM 15827</strain>
    </source>
</reference>
<evidence type="ECO:0000256" key="3">
    <source>
        <dbReference type="ARBA" id="ARBA00022490"/>
    </source>
</evidence>
<dbReference type="RefSeq" id="WP_089746802.1">
    <property type="nucleotide sequence ID" value="NZ_FOGF01000022.1"/>
</dbReference>
<dbReference type="OrthoDB" id="6623712at2"/>
<evidence type="ECO:0000313" key="10">
    <source>
        <dbReference type="Proteomes" id="UP000198556"/>
    </source>
</evidence>
<dbReference type="Gene3D" id="3.40.50.510">
    <property type="entry name" value="Phosphotransferase system, mannose-type IIA component"/>
    <property type="match status" value="1"/>
</dbReference>
<dbReference type="GO" id="GO:0016301">
    <property type="term" value="F:kinase activity"/>
    <property type="evidence" value="ECO:0007669"/>
    <property type="project" value="UniProtKB-KW"/>
</dbReference>
<keyword evidence="4" id="KW-0762">Sugar transport</keyword>
<accession>A0A1H9LXR4</accession>
<keyword evidence="5" id="KW-0808">Transferase</keyword>
<keyword evidence="2" id="KW-0813">Transport</keyword>
<gene>
    <name evidence="9" type="ORF">SAMN05421767_12219</name>
</gene>
<dbReference type="STRING" id="137733.SAMN05421767_12219"/>
<dbReference type="PROSITE" id="PS51096">
    <property type="entry name" value="PTS_EIIA_TYPE_4"/>
    <property type="match status" value="1"/>
</dbReference>
<sequence>MIGLVLTGHGEFAPGLAQALKMIAGKQEAFKIVAFKEDEPLETLEGNMKTAIAELEQEVEEIIVCADLLGGSPFKAAMVATVGKENVKVVTGVNLAMLIEVAMTRLFVESVDQLVEKAITTGQTAIQTMSLNASKREEEVEDEDGI</sequence>
<dbReference type="PANTHER" id="PTHR33799">
    <property type="entry name" value="PTS PERMEASE-RELATED-RELATED"/>
    <property type="match status" value="1"/>
</dbReference>
<dbReference type="InterPro" id="IPR036662">
    <property type="entry name" value="PTS_EIIA_man-typ_sf"/>
</dbReference>
<dbReference type="PANTHER" id="PTHR33799:SF1">
    <property type="entry name" value="PTS SYSTEM MANNOSE-SPECIFIC EIIAB COMPONENT-RELATED"/>
    <property type="match status" value="1"/>
</dbReference>
<dbReference type="InterPro" id="IPR051471">
    <property type="entry name" value="Bacterial_PTS_sugar_comp"/>
</dbReference>
<keyword evidence="10" id="KW-1185">Reference proteome</keyword>
<keyword evidence="7" id="KW-0418">Kinase</keyword>
<keyword evidence="3" id="KW-0963">Cytoplasm</keyword>
<evidence type="ECO:0000256" key="7">
    <source>
        <dbReference type="ARBA" id="ARBA00022777"/>
    </source>
</evidence>
<dbReference type="AlphaFoldDB" id="A0A1H9LXR4"/>
<evidence type="ECO:0000259" key="8">
    <source>
        <dbReference type="PROSITE" id="PS51096"/>
    </source>
</evidence>
<evidence type="ECO:0000256" key="1">
    <source>
        <dbReference type="ARBA" id="ARBA00004496"/>
    </source>
</evidence>
<feature type="domain" description="PTS EIIA type-4" evidence="8">
    <location>
        <begin position="1"/>
        <end position="126"/>
    </location>
</feature>
<dbReference type="Pfam" id="PF03610">
    <property type="entry name" value="EIIA-man"/>
    <property type="match status" value="1"/>
</dbReference>
<dbReference type="CDD" id="cd00006">
    <property type="entry name" value="PTS_IIA_man"/>
    <property type="match status" value="1"/>
</dbReference>
<dbReference type="EMBL" id="FOGF01000022">
    <property type="protein sequence ID" value="SER16015.1"/>
    <property type="molecule type" value="Genomic_DNA"/>
</dbReference>
<dbReference type="GO" id="GO:0009401">
    <property type="term" value="P:phosphoenolpyruvate-dependent sugar phosphotransferase system"/>
    <property type="evidence" value="ECO:0007669"/>
    <property type="project" value="UniProtKB-KW"/>
</dbReference>
<organism evidence="9 10">
    <name type="scientific">Granulicatella balaenopterae</name>
    <dbReference type="NCBI Taxonomy" id="137733"/>
    <lineage>
        <taxon>Bacteria</taxon>
        <taxon>Bacillati</taxon>
        <taxon>Bacillota</taxon>
        <taxon>Bacilli</taxon>
        <taxon>Lactobacillales</taxon>
        <taxon>Carnobacteriaceae</taxon>
        <taxon>Granulicatella</taxon>
    </lineage>
</organism>
<name>A0A1H9LXR4_9LACT</name>
<dbReference type="GO" id="GO:0016020">
    <property type="term" value="C:membrane"/>
    <property type="evidence" value="ECO:0007669"/>
    <property type="project" value="InterPro"/>
</dbReference>
<dbReference type="NCBIfam" id="NF040761">
    <property type="entry name" value="AgaF"/>
    <property type="match status" value="1"/>
</dbReference>
<dbReference type="InterPro" id="IPR004701">
    <property type="entry name" value="PTS_EIIA_man-typ"/>
</dbReference>
<evidence type="ECO:0000256" key="2">
    <source>
        <dbReference type="ARBA" id="ARBA00022448"/>
    </source>
</evidence>
<evidence type="ECO:0000256" key="4">
    <source>
        <dbReference type="ARBA" id="ARBA00022597"/>
    </source>
</evidence>
<proteinExistence type="predicted"/>
<keyword evidence="6" id="KW-0598">Phosphotransferase system</keyword>
<protein>
    <submittedName>
        <fullName evidence="9">PTS system, N-acetylgalactosamine-specific IIA component</fullName>
    </submittedName>
</protein>
<evidence type="ECO:0000256" key="5">
    <source>
        <dbReference type="ARBA" id="ARBA00022679"/>
    </source>
</evidence>
<dbReference type="SUPFAM" id="SSF53062">
    <property type="entry name" value="PTS system fructose IIA component-like"/>
    <property type="match status" value="1"/>
</dbReference>
<dbReference type="GO" id="GO:0005737">
    <property type="term" value="C:cytoplasm"/>
    <property type="evidence" value="ECO:0007669"/>
    <property type="project" value="UniProtKB-SubCell"/>
</dbReference>